<dbReference type="Gene3D" id="3.30.1540.10">
    <property type="entry name" value="formyl-coa transferase, domain 3"/>
    <property type="match status" value="1"/>
</dbReference>
<dbReference type="PANTHER" id="PTHR48207">
    <property type="entry name" value="SUCCINATE--HYDROXYMETHYLGLUTARATE COA-TRANSFERASE"/>
    <property type="match status" value="1"/>
</dbReference>
<dbReference type="InterPro" id="IPR003673">
    <property type="entry name" value="CoA-Trfase_fam_III"/>
</dbReference>
<proteinExistence type="predicted"/>
<evidence type="ECO:0000313" key="3">
    <source>
        <dbReference type="EMBL" id="QGG80466.1"/>
    </source>
</evidence>
<dbReference type="OrthoDB" id="9058532at2"/>
<dbReference type="Pfam" id="PF02515">
    <property type="entry name" value="CoA_transf_3"/>
    <property type="match status" value="1"/>
</dbReference>
<gene>
    <name evidence="3" type="ORF">GH975_07715</name>
</gene>
<dbReference type="GO" id="GO:0008410">
    <property type="term" value="F:CoA-transferase activity"/>
    <property type="evidence" value="ECO:0007669"/>
    <property type="project" value="TreeGrafter"/>
</dbReference>
<dbReference type="KEGG" id="llp:GH975_07715"/>
<dbReference type="Gene3D" id="3.40.50.10540">
    <property type="entry name" value="Crotonobetainyl-coa:carnitine coa-transferase, domain 1"/>
    <property type="match status" value="1"/>
</dbReference>
<dbReference type="AlphaFoldDB" id="A0A5Q2QEL4"/>
<name>A0A5Q2QEL4_9GAMM</name>
<dbReference type="Proteomes" id="UP000388235">
    <property type="component" value="Chromosome"/>
</dbReference>
<evidence type="ECO:0000313" key="4">
    <source>
        <dbReference type="Proteomes" id="UP000388235"/>
    </source>
</evidence>
<dbReference type="InterPro" id="IPR023606">
    <property type="entry name" value="CoA-Trfase_III_dom_1_sf"/>
</dbReference>
<evidence type="ECO:0000256" key="2">
    <source>
        <dbReference type="SAM" id="MobiDB-lite"/>
    </source>
</evidence>
<dbReference type="InterPro" id="IPR050483">
    <property type="entry name" value="CoA-transferase_III_domain"/>
</dbReference>
<organism evidence="3 4">
    <name type="scientific">Litorivicinus lipolyticus</name>
    <dbReference type="NCBI Taxonomy" id="418701"/>
    <lineage>
        <taxon>Bacteria</taxon>
        <taxon>Pseudomonadati</taxon>
        <taxon>Pseudomonadota</taxon>
        <taxon>Gammaproteobacteria</taxon>
        <taxon>Oceanospirillales</taxon>
        <taxon>Litorivicinaceae</taxon>
        <taxon>Litorivicinus</taxon>
    </lineage>
</organism>
<accession>A0A5Q2QEL4</accession>
<sequence length="366" mass="38729">MTLPLAGVRVLDLSAVLAGPFASYQLHLLGAEVTKVESPSGDLARQLGADPRANQARMGVSFQAQNAGKHSIVLDLKSSVGVADFKALVADTDVVLENFRPGVMDRLGLGFATLSMINPRLIYCAISGFGQTGPLAKTPAYDQIIQGMSGVMAITGQPDGEPTRAGFPVADSVGGLVAAMAISAALNRREQPQMIDVSMLESLMSTMGWAVSNWLQAGVAATRLGNENMTSAPSGAFRTSDGLINVAANQDVHWQRLCDALEQPEWASDPRFVDREARKANRDHLGVLIESVLMTAPRAHWLSRLAAADVPAGPVLELPEALAQPQLQARGFVHAGAQPIATNGFLYNGQRLTPQGPAPTLGEHNE</sequence>
<reference evidence="3 4" key="1">
    <citation type="submission" date="2019-11" db="EMBL/GenBank/DDBJ databases">
        <authorList>
            <person name="Khan S.A."/>
            <person name="Jeon C.O."/>
            <person name="Chun B.H."/>
        </authorList>
    </citation>
    <scope>NUCLEOTIDE SEQUENCE [LARGE SCALE GENOMIC DNA]</scope>
    <source>
        <strain evidence="3 4">IMCC 1097</strain>
    </source>
</reference>
<evidence type="ECO:0000256" key="1">
    <source>
        <dbReference type="ARBA" id="ARBA00022679"/>
    </source>
</evidence>
<dbReference type="SUPFAM" id="SSF89796">
    <property type="entry name" value="CoA-transferase family III (CaiB/BaiF)"/>
    <property type="match status" value="1"/>
</dbReference>
<dbReference type="InterPro" id="IPR044855">
    <property type="entry name" value="CoA-Trfase_III_dom3_sf"/>
</dbReference>
<dbReference type="EMBL" id="CP045871">
    <property type="protein sequence ID" value="QGG80466.1"/>
    <property type="molecule type" value="Genomic_DNA"/>
</dbReference>
<dbReference type="PANTHER" id="PTHR48207:SF3">
    <property type="entry name" value="SUCCINATE--HYDROXYMETHYLGLUTARATE COA-TRANSFERASE"/>
    <property type="match status" value="1"/>
</dbReference>
<keyword evidence="1 3" id="KW-0808">Transferase</keyword>
<dbReference type="RefSeq" id="WP_153713970.1">
    <property type="nucleotide sequence ID" value="NZ_CP045871.1"/>
</dbReference>
<protein>
    <submittedName>
        <fullName evidence="3">CoA transferase</fullName>
    </submittedName>
</protein>
<keyword evidence="4" id="KW-1185">Reference proteome</keyword>
<feature type="region of interest" description="Disordered" evidence="2">
    <location>
        <begin position="347"/>
        <end position="366"/>
    </location>
</feature>